<dbReference type="EMBL" id="ML741849">
    <property type="protein sequence ID" value="KAE8322271.1"/>
    <property type="molecule type" value="Genomic_DNA"/>
</dbReference>
<keyword evidence="2" id="KW-1185">Reference proteome</keyword>
<evidence type="ECO:0000313" key="2">
    <source>
        <dbReference type="Proteomes" id="UP000325945"/>
    </source>
</evidence>
<sequence length="71" mass="7867">MHSLVPCMPGIPWLHVVHANNVSANAFAFPVVCSLSMRAFLHFRFGQQSTETEGFSDSGRIPIVPVDGLRW</sequence>
<dbReference type="Proteomes" id="UP000325945">
    <property type="component" value="Unassembled WGS sequence"/>
</dbReference>
<reference evidence="2" key="1">
    <citation type="submission" date="2019-04" db="EMBL/GenBank/DDBJ databases">
        <title>Friends and foes A comparative genomics studyof 23 Aspergillus species from section Flavi.</title>
        <authorList>
            <consortium name="DOE Joint Genome Institute"/>
            <person name="Kjaerbolling I."/>
            <person name="Vesth T."/>
            <person name="Frisvad J.C."/>
            <person name="Nybo J.L."/>
            <person name="Theobald S."/>
            <person name="Kildgaard S."/>
            <person name="Isbrandt T."/>
            <person name="Kuo A."/>
            <person name="Sato A."/>
            <person name="Lyhne E.K."/>
            <person name="Kogle M.E."/>
            <person name="Wiebenga A."/>
            <person name="Kun R.S."/>
            <person name="Lubbers R.J."/>
            <person name="Makela M.R."/>
            <person name="Barry K."/>
            <person name="Chovatia M."/>
            <person name="Clum A."/>
            <person name="Daum C."/>
            <person name="Haridas S."/>
            <person name="He G."/>
            <person name="LaButti K."/>
            <person name="Lipzen A."/>
            <person name="Mondo S."/>
            <person name="Riley R."/>
            <person name="Salamov A."/>
            <person name="Simmons B.A."/>
            <person name="Magnuson J.K."/>
            <person name="Henrissat B."/>
            <person name="Mortensen U.H."/>
            <person name="Larsen T.O."/>
            <person name="Devries R.P."/>
            <person name="Grigoriev I.V."/>
            <person name="Machida M."/>
            <person name="Baker S.E."/>
            <person name="Andersen M.R."/>
        </authorList>
    </citation>
    <scope>NUCLEOTIDE SEQUENCE [LARGE SCALE GENOMIC DNA]</scope>
    <source>
        <strain evidence="2">CBS 130017</strain>
    </source>
</reference>
<name>A0A5N6WN82_9EURO</name>
<proteinExistence type="predicted"/>
<gene>
    <name evidence="1" type="ORF">BDV39DRAFT_184133</name>
</gene>
<accession>A0A5N6WN82</accession>
<organism evidence="1 2">
    <name type="scientific">Aspergillus sergii</name>
    <dbReference type="NCBI Taxonomy" id="1034303"/>
    <lineage>
        <taxon>Eukaryota</taxon>
        <taxon>Fungi</taxon>
        <taxon>Dikarya</taxon>
        <taxon>Ascomycota</taxon>
        <taxon>Pezizomycotina</taxon>
        <taxon>Eurotiomycetes</taxon>
        <taxon>Eurotiomycetidae</taxon>
        <taxon>Eurotiales</taxon>
        <taxon>Aspergillaceae</taxon>
        <taxon>Aspergillus</taxon>
        <taxon>Aspergillus subgen. Circumdati</taxon>
    </lineage>
</organism>
<evidence type="ECO:0000313" key="1">
    <source>
        <dbReference type="EMBL" id="KAE8322271.1"/>
    </source>
</evidence>
<protein>
    <submittedName>
        <fullName evidence="1">Uncharacterized protein</fullName>
    </submittedName>
</protein>
<dbReference type="AlphaFoldDB" id="A0A5N6WN82"/>